<organism evidence="1 2">
    <name type="scientific">Leptospirillum ferrodiazotrophum</name>
    <dbReference type="NCBI Taxonomy" id="412449"/>
    <lineage>
        <taxon>Bacteria</taxon>
        <taxon>Pseudomonadati</taxon>
        <taxon>Nitrospirota</taxon>
        <taxon>Nitrospiria</taxon>
        <taxon>Nitrospirales</taxon>
        <taxon>Nitrospiraceae</taxon>
        <taxon>Leptospirillum</taxon>
    </lineage>
</organism>
<gene>
    <name evidence="1" type="ORF">UBAL3_95680022</name>
</gene>
<dbReference type="InterPro" id="IPR011990">
    <property type="entry name" value="TPR-like_helical_dom_sf"/>
</dbReference>
<dbReference type="AlphaFoldDB" id="C6I0D0"/>
<dbReference type="EMBL" id="GG693887">
    <property type="protein sequence ID" value="EES51585.1"/>
    <property type="molecule type" value="Genomic_DNA"/>
</dbReference>
<evidence type="ECO:0000313" key="1">
    <source>
        <dbReference type="EMBL" id="EES51585.1"/>
    </source>
</evidence>
<name>C6I0D0_9BACT</name>
<accession>C6I0D0</accession>
<dbReference type="PROSITE" id="PS51257">
    <property type="entry name" value="PROKAR_LIPOPROTEIN"/>
    <property type="match status" value="1"/>
</dbReference>
<proteinExistence type="predicted"/>
<dbReference type="Gene3D" id="1.25.40.10">
    <property type="entry name" value="Tetratricopeptide repeat domain"/>
    <property type="match status" value="1"/>
</dbReference>
<dbReference type="Proteomes" id="UP000009374">
    <property type="component" value="Unassembled WGS sequence"/>
</dbReference>
<protein>
    <recommendedName>
        <fullName evidence="3">MalT-like TPR region domain-containing protein</fullName>
    </recommendedName>
</protein>
<sequence>MTSARRKGVGLIAMGILLSFSACGGAPIKHPNRLRAAEHLGSAQELLLKNHPRQAILSVRKALARHRMSGDYNATISDMNRLARLSIIIGRPDQAREWIDRALLFESVADAPDRKAETLLLGAEIASADSQEEWITEARKTIDSLSGSREDARQRLLSRLYQIQAERLSAKKHYHQAGNLYKKALSLDESRENKLSIATDLAGLGRNDLLSGHTKRALNSFSRAEKIDRALHNPSGLAFDLEGQALGHLSQGEYGLAARDMLTASGIRSSLGHRELAQKDLASIKTFASKLGGLPPGEIQAIIDQWLSSREGQE</sequence>
<dbReference type="SUPFAM" id="SSF48452">
    <property type="entry name" value="TPR-like"/>
    <property type="match status" value="1"/>
</dbReference>
<keyword evidence="2" id="KW-1185">Reference proteome</keyword>
<evidence type="ECO:0008006" key="3">
    <source>
        <dbReference type="Google" id="ProtNLM"/>
    </source>
</evidence>
<reference evidence="1 2" key="1">
    <citation type="journal article" date="2009" name="Appl. Environ. Microbiol.">
        <title>Community genomic and proteomic analyses of chemoautotrophic iron-oxidizing "Leptospirillum rubarum" (Group II) and "Leptospirillum ferrodiazotrophum" (Group III) bacteria in acid mine drainage biofilms.</title>
        <authorList>
            <person name="Goltsman D.S."/>
            <person name="Denef V.J."/>
            <person name="Singer S.W."/>
            <person name="VerBerkmoes N.C."/>
            <person name="Lefsrud M."/>
            <person name="Mueller R.S."/>
            <person name="Dick G.J."/>
            <person name="Sun C.L."/>
            <person name="Wheeler K.E."/>
            <person name="Zemla A."/>
            <person name="Baker B.J."/>
            <person name="Hauser L."/>
            <person name="Land M."/>
            <person name="Shah M.B."/>
            <person name="Thelen M.P."/>
            <person name="Hettich R.L."/>
            <person name="Banfield J.F."/>
        </authorList>
    </citation>
    <scope>NUCLEOTIDE SEQUENCE [LARGE SCALE GENOMIC DNA]</scope>
</reference>
<evidence type="ECO:0000313" key="2">
    <source>
        <dbReference type="Proteomes" id="UP000009374"/>
    </source>
</evidence>